<organism evidence="1 2">
    <name type="scientific">Rhizobium leguminosarum bv. trifolii</name>
    <dbReference type="NCBI Taxonomy" id="386"/>
    <lineage>
        <taxon>Bacteria</taxon>
        <taxon>Pseudomonadati</taxon>
        <taxon>Pseudomonadota</taxon>
        <taxon>Alphaproteobacteria</taxon>
        <taxon>Hyphomicrobiales</taxon>
        <taxon>Rhizobiaceae</taxon>
        <taxon>Rhizobium/Agrobacterium group</taxon>
        <taxon>Rhizobium</taxon>
    </lineage>
</organism>
<accession>A0A3E1BVS5</accession>
<dbReference type="AlphaFoldDB" id="A0A3E1BVS5"/>
<protein>
    <submittedName>
        <fullName evidence="1">Uncharacterized protein</fullName>
    </submittedName>
</protein>
<evidence type="ECO:0000313" key="2">
    <source>
        <dbReference type="Proteomes" id="UP000256748"/>
    </source>
</evidence>
<comment type="caution">
    <text evidence="1">The sequence shown here is derived from an EMBL/GenBank/DDBJ whole genome shotgun (WGS) entry which is preliminary data.</text>
</comment>
<dbReference type="EMBL" id="NAOO01000005">
    <property type="protein sequence ID" value="RFB99039.1"/>
    <property type="molecule type" value="Genomic_DNA"/>
</dbReference>
<reference evidence="1 2" key="1">
    <citation type="submission" date="2017-03" db="EMBL/GenBank/DDBJ databases">
        <title>Genome analysis of Rhizobial strains effectives or ineffectives for nitrogen fixation isolated from bean seeds.</title>
        <authorList>
            <person name="Peralta H."/>
            <person name="Aguilar-Vera A."/>
            <person name="Mora Y."/>
            <person name="Vargas-Lagunas C."/>
            <person name="Girard L."/>
            <person name="Mora J."/>
        </authorList>
    </citation>
    <scope>NUCLEOTIDE SEQUENCE [LARGE SCALE GENOMIC DNA]</scope>
    <source>
        <strain evidence="1 2">CCGM5</strain>
    </source>
</reference>
<gene>
    <name evidence="1" type="ORF">B5K10_06340</name>
</gene>
<name>A0A3E1BVS5_RHILT</name>
<evidence type="ECO:0000313" key="1">
    <source>
        <dbReference type="EMBL" id="RFB99039.1"/>
    </source>
</evidence>
<sequence length="109" mass="11406">MHLAQAKGNLWRAVQPPHPTLRATNLGRAAGLDPSFGPPLGRRGSQAASSIILSGFPLCQEHMAKRAMRTASSRHCLAGLAKALCRTDIGAIGFPTRIIAVVAKDGAKA</sequence>
<proteinExistence type="predicted"/>
<dbReference type="Proteomes" id="UP000256748">
    <property type="component" value="Unassembled WGS sequence"/>
</dbReference>